<dbReference type="GO" id="GO:0007165">
    <property type="term" value="P:signal transduction"/>
    <property type="evidence" value="ECO:0007669"/>
    <property type="project" value="UniProtKB-KW"/>
</dbReference>
<dbReference type="PANTHER" id="PTHR21137:SF35">
    <property type="entry name" value="ODORANT RECEPTOR 19A-RELATED"/>
    <property type="match status" value="1"/>
</dbReference>
<dbReference type="InterPro" id="IPR004117">
    <property type="entry name" value="7tm6_olfct_rcpt"/>
</dbReference>
<dbReference type="VEuPathDB" id="VectorBase:CPIJ000542"/>
<keyword evidence="2" id="KW-1003">Cell membrane</keyword>
<evidence type="ECO:0000256" key="8">
    <source>
        <dbReference type="ARBA" id="ARBA00023170"/>
    </source>
</evidence>
<dbReference type="PANTHER" id="PTHR21137">
    <property type="entry name" value="ODORANT RECEPTOR"/>
    <property type="match status" value="1"/>
</dbReference>
<evidence type="ECO:0000313" key="11">
    <source>
        <dbReference type="EMBL" id="AXY87528.1"/>
    </source>
</evidence>
<evidence type="ECO:0000256" key="4">
    <source>
        <dbReference type="ARBA" id="ARBA00022692"/>
    </source>
</evidence>
<dbReference type="EMBL" id="MG280964">
    <property type="protein sequence ID" value="AXY87528.1"/>
    <property type="molecule type" value="mRNA"/>
</dbReference>
<protein>
    <recommendedName>
        <fullName evidence="10">Odorant receptor</fullName>
    </recommendedName>
</protein>
<gene>
    <name evidence="11" type="primary">OR2</name>
</gene>
<evidence type="ECO:0000256" key="1">
    <source>
        <dbReference type="ARBA" id="ARBA00004651"/>
    </source>
</evidence>
<keyword evidence="6 10" id="KW-1133">Transmembrane helix</keyword>
<evidence type="ECO:0000256" key="2">
    <source>
        <dbReference type="ARBA" id="ARBA00022475"/>
    </source>
</evidence>
<evidence type="ECO:0000256" key="3">
    <source>
        <dbReference type="ARBA" id="ARBA00022606"/>
    </source>
</evidence>
<feature type="transmembrane region" description="Helical" evidence="10">
    <location>
        <begin position="130"/>
        <end position="155"/>
    </location>
</feature>
<dbReference type="VEuPathDB" id="VectorBase:CQUJHB013537"/>
<feature type="transmembrane region" description="Helical" evidence="10">
    <location>
        <begin position="268"/>
        <end position="290"/>
    </location>
</feature>
<feature type="transmembrane region" description="Helical" evidence="10">
    <location>
        <begin position="184"/>
        <end position="201"/>
    </location>
</feature>
<keyword evidence="3 10" id="KW-0716">Sensory transduction</keyword>
<dbReference type="AlphaFoldDB" id="A0A3G1T0A1"/>
<comment type="similarity">
    <text evidence="10">Belongs to the insect chemoreceptor superfamily. Heteromeric odorant receptor channel (TC 1.A.69) family.</text>
</comment>
<name>A0A3G1T0A1_CULQU</name>
<keyword evidence="9 10" id="KW-0807">Transducer</keyword>
<evidence type="ECO:0000256" key="9">
    <source>
        <dbReference type="ARBA" id="ARBA00023224"/>
    </source>
</evidence>
<feature type="transmembrane region" description="Helical" evidence="10">
    <location>
        <begin position="35"/>
        <end position="55"/>
    </location>
</feature>
<keyword evidence="7 10" id="KW-0472">Membrane</keyword>
<evidence type="ECO:0000256" key="10">
    <source>
        <dbReference type="RuleBase" id="RU351113"/>
    </source>
</evidence>
<proteinExistence type="evidence at transcript level"/>
<keyword evidence="5 10" id="KW-0552">Olfaction</keyword>
<evidence type="ECO:0000256" key="6">
    <source>
        <dbReference type="ARBA" id="ARBA00022989"/>
    </source>
</evidence>
<comment type="subcellular location">
    <subcellularLocation>
        <location evidence="1 10">Cell membrane</location>
        <topology evidence="1 10">Multi-pass membrane protein</topology>
    </subcellularLocation>
</comment>
<dbReference type="GO" id="GO:0005886">
    <property type="term" value="C:plasma membrane"/>
    <property type="evidence" value="ECO:0007669"/>
    <property type="project" value="UniProtKB-SubCell"/>
</dbReference>
<dbReference type="OrthoDB" id="6617147at2759"/>
<keyword evidence="8 10" id="KW-0675">Receptor</keyword>
<accession>A0A3G1T0A1</accession>
<evidence type="ECO:0000256" key="7">
    <source>
        <dbReference type="ARBA" id="ARBA00023136"/>
    </source>
</evidence>
<dbReference type="GO" id="GO:0004984">
    <property type="term" value="F:olfactory receptor activity"/>
    <property type="evidence" value="ECO:0007669"/>
    <property type="project" value="InterPro"/>
</dbReference>
<comment type="caution">
    <text evidence="10">Lacks conserved residue(s) required for the propagation of feature annotation.</text>
</comment>
<sequence length="391" mass="44488">MRFAPLQDRMAVMPFTLRCLRLFGLRGDRRNRVHFVLALLYRVVVIYVPKLVFGFRDRVDLVIRSISELFFECHIDLNAVLFAVKLDEFEELLCLLRKLYNKVKTLDANSPERMIIEASNLAIDKRSKSYVVYVAIACTIFFWVPVAQTTGIWILSHGSNITDRPEFVTMMELNFYGMDNRKDIVHYVIYAAISGVAHYYAAVYFALSGIVIFGCVKSIAALFDMVSARLAALHELSGRELREELVDLIELHVDGLRCIELLENINNLAMMVQMINCVLIWISMFLSISSHFTPEVVSLMVLLLVTTGETYVLCQLATELSQVSLTITDSIWNSNWIGLPVDVQKGLAMMLQRAQKKAGLTAAKFCFMDIERFARVAQSSYSVFVILKDSI</sequence>
<reference evidence="11" key="1">
    <citation type="submission" date="2017-10" db="EMBL/GenBank/DDBJ databases">
        <title>Odorant reception in Culex mosquitoes.</title>
        <authorList>
            <person name="Zeng F."/>
            <person name="Leal W.S."/>
        </authorList>
    </citation>
    <scope>NUCLEOTIDE SEQUENCE</scope>
</reference>
<dbReference type="GO" id="GO:0005549">
    <property type="term" value="F:odorant binding"/>
    <property type="evidence" value="ECO:0007669"/>
    <property type="project" value="InterPro"/>
</dbReference>
<organism evidence="11">
    <name type="scientific">Culex quinquefasciatus</name>
    <name type="common">Southern house mosquito</name>
    <name type="synonym">Culex pungens</name>
    <dbReference type="NCBI Taxonomy" id="7176"/>
    <lineage>
        <taxon>Eukaryota</taxon>
        <taxon>Metazoa</taxon>
        <taxon>Ecdysozoa</taxon>
        <taxon>Arthropoda</taxon>
        <taxon>Hexapoda</taxon>
        <taxon>Insecta</taxon>
        <taxon>Pterygota</taxon>
        <taxon>Neoptera</taxon>
        <taxon>Endopterygota</taxon>
        <taxon>Diptera</taxon>
        <taxon>Nematocera</taxon>
        <taxon>Culicoidea</taxon>
        <taxon>Culicidae</taxon>
        <taxon>Culicinae</taxon>
        <taxon>Culicini</taxon>
        <taxon>Culex</taxon>
        <taxon>Culex</taxon>
    </lineage>
</organism>
<dbReference type="Pfam" id="PF02949">
    <property type="entry name" value="7tm_6"/>
    <property type="match status" value="1"/>
</dbReference>
<evidence type="ECO:0000256" key="5">
    <source>
        <dbReference type="ARBA" id="ARBA00022725"/>
    </source>
</evidence>
<keyword evidence="4 10" id="KW-0812">Transmembrane</keyword>